<sequence>MALFTTVCWALSLLLMWTHSVECTTRQRVCTTLAHEKEEVPWLERSCASDADCHDGIHAECFKGKCLCTLGYYYSNGQAVCVDNCPESDQQAEFLTYPDSFLRRNNYFRRLYGTTLVNCLAKCVADTGCIVAGYNFLNNQCTMYSVSPFSDTNNFGISPNESLYQQRCK</sequence>
<dbReference type="Pfam" id="PF08277">
    <property type="entry name" value="PAN_3"/>
    <property type="match status" value="1"/>
</dbReference>
<feature type="chain" id="PRO_5042810742" description="Apple domain-containing protein" evidence="1">
    <location>
        <begin position="24"/>
        <end position="169"/>
    </location>
</feature>
<dbReference type="InterPro" id="IPR003609">
    <property type="entry name" value="Pan_app"/>
</dbReference>
<dbReference type="PROSITE" id="PS50948">
    <property type="entry name" value="PAN"/>
    <property type="match status" value="1"/>
</dbReference>
<accession>A0AAN9G6J8</accession>
<dbReference type="SUPFAM" id="SSF57414">
    <property type="entry name" value="Hairpin loop containing domain-like"/>
    <property type="match status" value="1"/>
</dbReference>
<keyword evidence="1" id="KW-0732">Signal</keyword>
<feature type="signal peptide" evidence="1">
    <location>
        <begin position="1"/>
        <end position="23"/>
    </location>
</feature>
<evidence type="ECO:0000313" key="4">
    <source>
        <dbReference type="Proteomes" id="UP001374579"/>
    </source>
</evidence>
<dbReference type="Proteomes" id="UP001374579">
    <property type="component" value="Unassembled WGS sequence"/>
</dbReference>
<organism evidence="3 4">
    <name type="scientific">Littorina saxatilis</name>
    <dbReference type="NCBI Taxonomy" id="31220"/>
    <lineage>
        <taxon>Eukaryota</taxon>
        <taxon>Metazoa</taxon>
        <taxon>Spiralia</taxon>
        <taxon>Lophotrochozoa</taxon>
        <taxon>Mollusca</taxon>
        <taxon>Gastropoda</taxon>
        <taxon>Caenogastropoda</taxon>
        <taxon>Littorinimorpha</taxon>
        <taxon>Littorinoidea</taxon>
        <taxon>Littorinidae</taxon>
        <taxon>Littorina</taxon>
    </lineage>
</organism>
<proteinExistence type="predicted"/>
<reference evidence="3 4" key="1">
    <citation type="submission" date="2024-02" db="EMBL/GenBank/DDBJ databases">
        <title>Chromosome-scale genome assembly of the rough periwinkle Littorina saxatilis.</title>
        <authorList>
            <person name="De Jode A."/>
            <person name="Faria R."/>
            <person name="Formenti G."/>
            <person name="Sims Y."/>
            <person name="Smith T.P."/>
            <person name="Tracey A."/>
            <person name="Wood J.M.D."/>
            <person name="Zagrodzka Z.B."/>
            <person name="Johannesson K."/>
            <person name="Butlin R.K."/>
            <person name="Leder E.H."/>
        </authorList>
    </citation>
    <scope>NUCLEOTIDE SEQUENCE [LARGE SCALE GENOMIC DNA]</scope>
    <source>
        <strain evidence="3">Snail1</strain>
        <tissue evidence="3">Muscle</tissue>
    </source>
</reference>
<name>A0AAN9G6J8_9CAEN</name>
<gene>
    <name evidence="3" type="ORF">V1264_005838</name>
</gene>
<feature type="domain" description="Apple" evidence="2">
    <location>
        <begin position="85"/>
        <end position="168"/>
    </location>
</feature>
<protein>
    <recommendedName>
        <fullName evidence="2">Apple domain-containing protein</fullName>
    </recommendedName>
</protein>
<evidence type="ECO:0000256" key="1">
    <source>
        <dbReference type="SAM" id="SignalP"/>
    </source>
</evidence>
<comment type="caution">
    <text evidence="3">The sequence shown here is derived from an EMBL/GenBank/DDBJ whole genome shotgun (WGS) entry which is preliminary data.</text>
</comment>
<evidence type="ECO:0000313" key="3">
    <source>
        <dbReference type="EMBL" id="KAK7096559.1"/>
    </source>
</evidence>
<dbReference type="AlphaFoldDB" id="A0AAN9G6J8"/>
<keyword evidence="4" id="KW-1185">Reference proteome</keyword>
<evidence type="ECO:0000259" key="2">
    <source>
        <dbReference type="PROSITE" id="PS50948"/>
    </source>
</evidence>
<dbReference type="InterPro" id="IPR006583">
    <property type="entry name" value="PAN-3_domain"/>
</dbReference>
<dbReference type="SMART" id="SM00473">
    <property type="entry name" value="PAN_AP"/>
    <property type="match status" value="1"/>
</dbReference>
<dbReference type="EMBL" id="JBAMIC010000014">
    <property type="protein sequence ID" value="KAK7096559.1"/>
    <property type="molecule type" value="Genomic_DNA"/>
</dbReference>